<feature type="transmembrane region" description="Helical" evidence="1">
    <location>
        <begin position="26"/>
        <end position="46"/>
    </location>
</feature>
<keyword evidence="1" id="KW-1133">Transmembrane helix</keyword>
<dbReference type="AlphaFoldDB" id="A0A0E0GY21"/>
<dbReference type="HOGENOM" id="CLU_1996294_0_0_1"/>
<protein>
    <submittedName>
        <fullName evidence="2">Uncharacterized protein</fullName>
    </submittedName>
</protein>
<reference evidence="2" key="1">
    <citation type="submission" date="2015-04" db="UniProtKB">
        <authorList>
            <consortium name="EnsemblPlants"/>
        </authorList>
    </citation>
    <scope>IDENTIFICATION</scope>
    <source>
        <strain evidence="2">SL10</strain>
    </source>
</reference>
<dbReference type="EnsemblPlants" id="ONIVA04G03250.1">
    <property type="protein sequence ID" value="ONIVA04G03250.1"/>
    <property type="gene ID" value="ONIVA04G03250"/>
</dbReference>
<evidence type="ECO:0000313" key="3">
    <source>
        <dbReference type="Proteomes" id="UP000006591"/>
    </source>
</evidence>
<dbReference type="Proteomes" id="UP000006591">
    <property type="component" value="Chromosome 4"/>
</dbReference>
<evidence type="ECO:0000256" key="1">
    <source>
        <dbReference type="SAM" id="Phobius"/>
    </source>
</evidence>
<reference evidence="2" key="2">
    <citation type="submission" date="2018-04" db="EMBL/GenBank/DDBJ databases">
        <title>OnivRS2 (Oryza nivara Reference Sequence Version 2).</title>
        <authorList>
            <person name="Zhang J."/>
            <person name="Kudrna D."/>
            <person name="Lee S."/>
            <person name="Talag J."/>
            <person name="Rajasekar S."/>
            <person name="Welchert J."/>
            <person name="Hsing Y.-I."/>
            <person name="Wing R.A."/>
        </authorList>
    </citation>
    <scope>NUCLEOTIDE SEQUENCE [LARGE SCALE GENOMIC DNA]</scope>
    <source>
        <strain evidence="2">SL10</strain>
    </source>
</reference>
<accession>A0A0E0GY21</accession>
<organism evidence="2">
    <name type="scientific">Oryza nivara</name>
    <name type="common">Indian wild rice</name>
    <name type="synonym">Oryza sativa f. spontanea</name>
    <dbReference type="NCBI Taxonomy" id="4536"/>
    <lineage>
        <taxon>Eukaryota</taxon>
        <taxon>Viridiplantae</taxon>
        <taxon>Streptophyta</taxon>
        <taxon>Embryophyta</taxon>
        <taxon>Tracheophyta</taxon>
        <taxon>Spermatophyta</taxon>
        <taxon>Magnoliopsida</taxon>
        <taxon>Liliopsida</taxon>
        <taxon>Poales</taxon>
        <taxon>Poaceae</taxon>
        <taxon>BOP clade</taxon>
        <taxon>Oryzoideae</taxon>
        <taxon>Oryzeae</taxon>
        <taxon>Oryzinae</taxon>
        <taxon>Oryza</taxon>
    </lineage>
</organism>
<keyword evidence="1" id="KW-0812">Transmembrane</keyword>
<keyword evidence="3" id="KW-1185">Reference proteome</keyword>
<sequence length="125" mass="13811">MWRREASGDRFQEESRGRRRSEVIDLLLLRFVHLLVAFLACPGILVHGMAGFAVGLAAMGNKAIAQSTGCLATGFLPSRLLRLERATQALSKQGLRRRRAAEGDGRRQRVVVPRWASAVWETGIG</sequence>
<dbReference type="Gramene" id="ONIVA04G03250.1">
    <property type="protein sequence ID" value="ONIVA04G03250.1"/>
    <property type="gene ID" value="ONIVA04G03250"/>
</dbReference>
<evidence type="ECO:0000313" key="2">
    <source>
        <dbReference type="EnsemblPlants" id="ONIVA04G03250.1"/>
    </source>
</evidence>
<proteinExistence type="predicted"/>
<name>A0A0E0GY21_ORYNI</name>
<keyword evidence="1" id="KW-0472">Membrane</keyword>